<dbReference type="AlphaFoldDB" id="A0AAN9U7V5"/>
<dbReference type="InterPro" id="IPR001137">
    <property type="entry name" value="Glyco_hydro_11"/>
</dbReference>
<dbReference type="EC" id="3.2.1.8" evidence="4 11"/>
<dbReference type="InterPro" id="IPR018208">
    <property type="entry name" value="GH11_AS_1"/>
</dbReference>
<gene>
    <name evidence="15" type="ORF">SLS53_007563</name>
</gene>
<comment type="caution">
    <text evidence="15">The sequence shown here is derived from an EMBL/GenBank/DDBJ whole genome shotgun (WGS) entry which is preliminary data.</text>
</comment>
<evidence type="ECO:0000256" key="7">
    <source>
        <dbReference type="ARBA" id="ARBA00022801"/>
    </source>
</evidence>
<accession>A0AAN9U7V5</accession>
<feature type="chain" id="PRO_5042952606" description="Endo-1,4-beta-xylanase" evidence="13">
    <location>
        <begin position="20"/>
        <end position="228"/>
    </location>
</feature>
<organism evidence="15 16">
    <name type="scientific">Cytospora paraplurivora</name>
    <dbReference type="NCBI Taxonomy" id="2898453"/>
    <lineage>
        <taxon>Eukaryota</taxon>
        <taxon>Fungi</taxon>
        <taxon>Dikarya</taxon>
        <taxon>Ascomycota</taxon>
        <taxon>Pezizomycotina</taxon>
        <taxon>Sordariomycetes</taxon>
        <taxon>Sordariomycetidae</taxon>
        <taxon>Diaporthales</taxon>
        <taxon>Cytosporaceae</taxon>
        <taxon>Cytospora</taxon>
    </lineage>
</organism>
<feature type="domain" description="GH11" evidence="14">
    <location>
        <begin position="40"/>
        <end position="228"/>
    </location>
</feature>
<evidence type="ECO:0000256" key="6">
    <source>
        <dbReference type="ARBA" id="ARBA00022729"/>
    </source>
</evidence>
<evidence type="ECO:0000256" key="11">
    <source>
        <dbReference type="PROSITE-ProRule" id="PRU01097"/>
    </source>
</evidence>
<dbReference type="Proteomes" id="UP001320245">
    <property type="component" value="Unassembled WGS sequence"/>
</dbReference>
<dbReference type="InterPro" id="IPR013319">
    <property type="entry name" value="GH11/12"/>
</dbReference>
<evidence type="ECO:0000256" key="8">
    <source>
        <dbReference type="ARBA" id="ARBA00023277"/>
    </source>
</evidence>
<evidence type="ECO:0000256" key="10">
    <source>
        <dbReference type="ARBA" id="ARBA00023326"/>
    </source>
</evidence>
<feature type="signal peptide" evidence="13">
    <location>
        <begin position="1"/>
        <end position="19"/>
    </location>
</feature>
<keyword evidence="7 11" id="KW-0378">Hydrolase</keyword>
<dbReference type="SUPFAM" id="SSF49899">
    <property type="entry name" value="Concanavalin A-like lectins/glucanases"/>
    <property type="match status" value="1"/>
</dbReference>
<dbReference type="EMBL" id="JAJSPL020000039">
    <property type="protein sequence ID" value="KAK7735331.1"/>
    <property type="molecule type" value="Genomic_DNA"/>
</dbReference>
<protein>
    <recommendedName>
        <fullName evidence="4 11">Endo-1,4-beta-xylanase</fullName>
        <ecNumber evidence="4 11">3.2.1.8</ecNumber>
    </recommendedName>
</protein>
<dbReference type="Gene3D" id="2.60.120.180">
    <property type="match status" value="1"/>
</dbReference>
<evidence type="ECO:0000256" key="5">
    <source>
        <dbReference type="ARBA" id="ARBA00022651"/>
    </source>
</evidence>
<dbReference type="PRINTS" id="PR00911">
    <property type="entry name" value="GLHYDRLASE11"/>
</dbReference>
<dbReference type="PROSITE" id="PS00776">
    <property type="entry name" value="GH11_1"/>
    <property type="match status" value="1"/>
</dbReference>
<evidence type="ECO:0000256" key="2">
    <source>
        <dbReference type="ARBA" id="ARBA00004851"/>
    </source>
</evidence>
<dbReference type="InterPro" id="IPR033123">
    <property type="entry name" value="GH11_dom"/>
</dbReference>
<keyword evidence="9 11" id="KW-0326">Glycosidase</keyword>
<dbReference type="Pfam" id="PF00457">
    <property type="entry name" value="Glyco_hydro_11"/>
    <property type="match status" value="1"/>
</dbReference>
<evidence type="ECO:0000313" key="16">
    <source>
        <dbReference type="Proteomes" id="UP001320245"/>
    </source>
</evidence>
<dbReference type="InterPro" id="IPR013320">
    <property type="entry name" value="ConA-like_dom_sf"/>
</dbReference>
<feature type="active site" description="Proton donor" evidence="11">
    <location>
        <position position="215"/>
    </location>
</feature>
<dbReference type="PROSITE" id="PS51761">
    <property type="entry name" value="GH11_3"/>
    <property type="match status" value="1"/>
</dbReference>
<keyword evidence="8 11" id="KW-0119">Carbohydrate metabolism</keyword>
<keyword evidence="5 11" id="KW-0858">Xylan degradation</keyword>
<evidence type="ECO:0000256" key="12">
    <source>
        <dbReference type="RuleBase" id="RU362015"/>
    </source>
</evidence>
<evidence type="ECO:0000256" key="9">
    <source>
        <dbReference type="ARBA" id="ARBA00023295"/>
    </source>
</evidence>
<comment type="catalytic activity">
    <reaction evidence="1 11 12">
        <text>Endohydrolysis of (1-&gt;4)-beta-D-xylosidic linkages in xylans.</text>
        <dbReference type="EC" id="3.2.1.8"/>
    </reaction>
</comment>
<evidence type="ECO:0000256" key="3">
    <source>
        <dbReference type="ARBA" id="ARBA00007792"/>
    </source>
</evidence>
<comment type="pathway">
    <text evidence="2 11 12">Glycan degradation; xylan degradation.</text>
</comment>
<dbReference type="PANTHER" id="PTHR46828">
    <property type="entry name" value="ENDO-1,4-BETA-XYLANASE A-RELATED"/>
    <property type="match status" value="1"/>
</dbReference>
<keyword evidence="6 13" id="KW-0732">Signal</keyword>
<dbReference type="GO" id="GO:0045493">
    <property type="term" value="P:xylan catabolic process"/>
    <property type="evidence" value="ECO:0007669"/>
    <property type="project" value="UniProtKB-UniRule"/>
</dbReference>
<evidence type="ECO:0000259" key="14">
    <source>
        <dbReference type="PROSITE" id="PS51761"/>
    </source>
</evidence>
<name>A0AAN9U7V5_9PEZI</name>
<evidence type="ECO:0000256" key="1">
    <source>
        <dbReference type="ARBA" id="ARBA00000681"/>
    </source>
</evidence>
<evidence type="ECO:0000313" key="15">
    <source>
        <dbReference type="EMBL" id="KAK7735331.1"/>
    </source>
</evidence>
<dbReference type="GO" id="GO:0031176">
    <property type="term" value="F:endo-1,4-beta-xylanase activity"/>
    <property type="evidence" value="ECO:0007669"/>
    <property type="project" value="UniProtKB-UniRule"/>
</dbReference>
<reference evidence="15 16" key="1">
    <citation type="journal article" date="2023" name="PLoS ONE">
        <title>Cytospora paraplurivora sp. nov. isolated from orchards with fruit tree decline syndrome in Ontario, Canada.</title>
        <authorList>
            <person name="Ilyukhin E."/>
            <person name="Nguyen H.D.T."/>
            <person name="Castle A.J."/>
            <person name="Ellouze W."/>
        </authorList>
    </citation>
    <scope>NUCLEOTIDE SEQUENCE [LARGE SCALE GENOMIC DNA]</scope>
    <source>
        <strain evidence="15 16">FDS-564</strain>
    </source>
</reference>
<evidence type="ECO:0000256" key="4">
    <source>
        <dbReference type="ARBA" id="ARBA00012590"/>
    </source>
</evidence>
<keyword evidence="16" id="KW-1185">Reference proteome</keyword>
<evidence type="ECO:0000256" key="13">
    <source>
        <dbReference type="SAM" id="SignalP"/>
    </source>
</evidence>
<sequence length="228" mass="24193">MLPLRNLLVAIAGATVVLSAPADKDIARRAPAELAERSETLTTSGTGTYGGYYYSFYVESDTGASLTLGTGTYSLKWSSSSTDVVAGIGWETGSARTVTYSGSIDATGDSLIALYGWTTSPLVEYYVIETYGTYNPGSAGTHKGTVTSDGATYDIYEVVRSNAPSIGGTQTFNQYLSIRQSKRTSGTITFKNHITAWENLGLTLGTYNYQIIATEGYESSGTSSITIS</sequence>
<feature type="active site" description="Nucleophile" evidence="11">
    <location>
        <position position="124"/>
    </location>
</feature>
<proteinExistence type="inferred from homology"/>
<keyword evidence="10 11" id="KW-0624">Polysaccharide degradation</keyword>
<dbReference type="PANTHER" id="PTHR46828:SF2">
    <property type="entry name" value="ENDO-1,4-BETA-XYLANASE A-RELATED"/>
    <property type="match status" value="1"/>
</dbReference>
<comment type="similarity">
    <text evidence="3 11 12">Belongs to the glycosyl hydrolase 11 (cellulase G) family.</text>
</comment>